<dbReference type="EMBL" id="CM026427">
    <property type="protein sequence ID" value="KAG0570696.1"/>
    <property type="molecule type" value="Genomic_DNA"/>
</dbReference>
<evidence type="ECO:0000313" key="2">
    <source>
        <dbReference type="EMBL" id="KAG0570696.1"/>
    </source>
</evidence>
<proteinExistence type="predicted"/>
<gene>
    <name evidence="2" type="ORF">KC19_6G181300</name>
</gene>
<comment type="caution">
    <text evidence="2">The sequence shown here is derived from an EMBL/GenBank/DDBJ whole genome shotgun (WGS) entry which is preliminary data.</text>
</comment>
<feature type="chain" id="PRO_5035747126" evidence="1">
    <location>
        <begin position="34"/>
        <end position="133"/>
    </location>
</feature>
<organism evidence="2 3">
    <name type="scientific">Ceratodon purpureus</name>
    <name type="common">Fire moss</name>
    <name type="synonym">Dicranum purpureum</name>
    <dbReference type="NCBI Taxonomy" id="3225"/>
    <lineage>
        <taxon>Eukaryota</taxon>
        <taxon>Viridiplantae</taxon>
        <taxon>Streptophyta</taxon>
        <taxon>Embryophyta</taxon>
        <taxon>Bryophyta</taxon>
        <taxon>Bryophytina</taxon>
        <taxon>Bryopsida</taxon>
        <taxon>Dicranidae</taxon>
        <taxon>Pseudoditrichales</taxon>
        <taxon>Ditrichaceae</taxon>
        <taxon>Ceratodon</taxon>
    </lineage>
</organism>
<keyword evidence="3" id="KW-1185">Reference proteome</keyword>
<protein>
    <submittedName>
        <fullName evidence="2">Uncharacterized protein</fullName>
    </submittedName>
</protein>
<accession>A0A8T0HG07</accession>
<dbReference type="Proteomes" id="UP000822688">
    <property type="component" value="Chromosome 6"/>
</dbReference>
<evidence type="ECO:0000256" key="1">
    <source>
        <dbReference type="SAM" id="SignalP"/>
    </source>
</evidence>
<evidence type="ECO:0000313" key="3">
    <source>
        <dbReference type="Proteomes" id="UP000822688"/>
    </source>
</evidence>
<dbReference type="AlphaFoldDB" id="A0A8T0HG07"/>
<reference evidence="2 3" key="1">
    <citation type="submission" date="2020-06" db="EMBL/GenBank/DDBJ databases">
        <title>WGS assembly of Ceratodon purpureus strain R40.</title>
        <authorList>
            <person name="Carey S.B."/>
            <person name="Jenkins J."/>
            <person name="Shu S."/>
            <person name="Lovell J.T."/>
            <person name="Sreedasyam A."/>
            <person name="Maumus F."/>
            <person name="Tiley G.P."/>
            <person name="Fernandez-Pozo N."/>
            <person name="Barry K."/>
            <person name="Chen C."/>
            <person name="Wang M."/>
            <person name="Lipzen A."/>
            <person name="Daum C."/>
            <person name="Saski C.A."/>
            <person name="Payton A.C."/>
            <person name="Mcbreen J.C."/>
            <person name="Conrad R.E."/>
            <person name="Kollar L.M."/>
            <person name="Olsson S."/>
            <person name="Huttunen S."/>
            <person name="Landis J.B."/>
            <person name="Wickett N.J."/>
            <person name="Johnson M.G."/>
            <person name="Rensing S.A."/>
            <person name="Grimwood J."/>
            <person name="Schmutz J."/>
            <person name="Mcdaniel S.F."/>
        </authorList>
    </citation>
    <scope>NUCLEOTIDE SEQUENCE [LARGE SCALE GENOMIC DNA]</scope>
    <source>
        <strain evidence="2 3">R40</strain>
    </source>
</reference>
<feature type="signal peptide" evidence="1">
    <location>
        <begin position="1"/>
        <end position="33"/>
    </location>
</feature>
<name>A0A8T0HG07_CERPU</name>
<keyword evidence="1" id="KW-0732">Signal</keyword>
<sequence length="133" mass="15442">MQGHRQLHLLPVQRPHSHFHLLLLPCLLHHTLQFPLPLLHKITPHPRNNLLATPMLPFSHESSSSNIKVTNALRQLEMLPRHRFPSSCNHTLISHSSHPSSTPPPNFSNTKYHQCVIIHIPCRIYYQTEMKML</sequence>